<evidence type="ECO:0000256" key="5">
    <source>
        <dbReference type="SAM" id="Coils"/>
    </source>
</evidence>
<dbReference type="InterPro" id="IPR013324">
    <property type="entry name" value="RNA_pol_sigma_r3/r4-like"/>
</dbReference>
<evidence type="ECO:0000256" key="4">
    <source>
        <dbReference type="ARBA" id="ARBA00023163"/>
    </source>
</evidence>
<protein>
    <submittedName>
        <fullName evidence="8">RNA polymerase sigma-70 factor (ECF subfamily)</fullName>
    </submittedName>
</protein>
<dbReference type="OrthoDB" id="1100095at2"/>
<feature type="domain" description="RNA polymerase sigma-70 region 2" evidence="6">
    <location>
        <begin position="27"/>
        <end position="92"/>
    </location>
</feature>
<gene>
    <name evidence="8" type="ORF">CLV91_2729</name>
</gene>
<dbReference type="Pfam" id="PF08281">
    <property type="entry name" value="Sigma70_r4_2"/>
    <property type="match status" value="1"/>
</dbReference>
<evidence type="ECO:0000313" key="8">
    <source>
        <dbReference type="EMBL" id="RKR07966.1"/>
    </source>
</evidence>
<dbReference type="SUPFAM" id="SSF88946">
    <property type="entry name" value="Sigma2 domain of RNA polymerase sigma factors"/>
    <property type="match status" value="1"/>
</dbReference>
<dbReference type="NCBIfam" id="TIGR02937">
    <property type="entry name" value="sigma70-ECF"/>
    <property type="match status" value="1"/>
</dbReference>
<accession>A0A495DTL3</accession>
<dbReference type="InterPro" id="IPR007627">
    <property type="entry name" value="RNA_pol_sigma70_r2"/>
</dbReference>
<dbReference type="NCBIfam" id="TIGR02985">
    <property type="entry name" value="Sig70_bacteroi1"/>
    <property type="match status" value="1"/>
</dbReference>
<keyword evidence="5" id="KW-0175">Coiled coil</keyword>
<dbReference type="AlphaFoldDB" id="A0A495DTL3"/>
<evidence type="ECO:0000259" key="6">
    <source>
        <dbReference type="Pfam" id="PF04542"/>
    </source>
</evidence>
<reference evidence="8 9" key="1">
    <citation type="submission" date="2018-10" db="EMBL/GenBank/DDBJ databases">
        <title>Genomic Encyclopedia of Archaeal and Bacterial Type Strains, Phase II (KMG-II): from individual species to whole genera.</title>
        <authorList>
            <person name="Goeker M."/>
        </authorList>
    </citation>
    <scope>NUCLEOTIDE SEQUENCE [LARGE SCALE GENOMIC DNA]</scope>
    <source>
        <strain evidence="8 9">DSM 25230</strain>
    </source>
</reference>
<dbReference type="CDD" id="cd06171">
    <property type="entry name" value="Sigma70_r4"/>
    <property type="match status" value="1"/>
</dbReference>
<evidence type="ECO:0000313" key="9">
    <source>
        <dbReference type="Proteomes" id="UP000269412"/>
    </source>
</evidence>
<dbReference type="InterPro" id="IPR013325">
    <property type="entry name" value="RNA_pol_sigma_r2"/>
</dbReference>
<dbReference type="PANTHER" id="PTHR43133">
    <property type="entry name" value="RNA POLYMERASE ECF-TYPE SIGMA FACTO"/>
    <property type="match status" value="1"/>
</dbReference>
<keyword evidence="3" id="KW-0731">Sigma factor</keyword>
<comment type="caution">
    <text evidence="8">The sequence shown here is derived from an EMBL/GenBank/DDBJ whole genome shotgun (WGS) entry which is preliminary data.</text>
</comment>
<dbReference type="Proteomes" id="UP000269412">
    <property type="component" value="Unassembled WGS sequence"/>
</dbReference>
<dbReference type="InterPro" id="IPR014327">
    <property type="entry name" value="RNA_pol_sigma70_bacteroid"/>
</dbReference>
<evidence type="ECO:0000256" key="1">
    <source>
        <dbReference type="ARBA" id="ARBA00010641"/>
    </source>
</evidence>
<keyword evidence="9" id="KW-1185">Reference proteome</keyword>
<dbReference type="PANTHER" id="PTHR43133:SF46">
    <property type="entry name" value="RNA POLYMERASE SIGMA-70 FACTOR ECF SUBFAMILY"/>
    <property type="match status" value="1"/>
</dbReference>
<feature type="domain" description="RNA polymerase sigma factor 70 region 4 type 2" evidence="7">
    <location>
        <begin position="127"/>
        <end position="171"/>
    </location>
</feature>
<dbReference type="Gene3D" id="1.10.1740.10">
    <property type="match status" value="1"/>
</dbReference>
<dbReference type="InterPro" id="IPR036388">
    <property type="entry name" value="WH-like_DNA-bd_sf"/>
</dbReference>
<comment type="similarity">
    <text evidence="1">Belongs to the sigma-70 factor family. ECF subfamily.</text>
</comment>
<keyword evidence="4" id="KW-0804">Transcription</keyword>
<evidence type="ECO:0000256" key="3">
    <source>
        <dbReference type="ARBA" id="ARBA00023082"/>
    </source>
</evidence>
<evidence type="ECO:0000256" key="2">
    <source>
        <dbReference type="ARBA" id="ARBA00023015"/>
    </source>
</evidence>
<dbReference type="EMBL" id="RBIQ01000010">
    <property type="protein sequence ID" value="RKR07966.1"/>
    <property type="molecule type" value="Genomic_DNA"/>
</dbReference>
<dbReference type="GO" id="GO:0006352">
    <property type="term" value="P:DNA-templated transcription initiation"/>
    <property type="evidence" value="ECO:0007669"/>
    <property type="project" value="InterPro"/>
</dbReference>
<dbReference type="SUPFAM" id="SSF88659">
    <property type="entry name" value="Sigma3 and sigma4 domains of RNA polymerase sigma factors"/>
    <property type="match status" value="1"/>
</dbReference>
<feature type="coiled-coil region" evidence="5">
    <location>
        <begin position="102"/>
        <end position="129"/>
    </location>
</feature>
<dbReference type="InterPro" id="IPR014284">
    <property type="entry name" value="RNA_pol_sigma-70_dom"/>
</dbReference>
<dbReference type="RefSeq" id="WP_121068735.1">
    <property type="nucleotide sequence ID" value="NZ_RBIQ01000010.1"/>
</dbReference>
<dbReference type="GO" id="GO:0016987">
    <property type="term" value="F:sigma factor activity"/>
    <property type="evidence" value="ECO:0007669"/>
    <property type="project" value="UniProtKB-KW"/>
</dbReference>
<dbReference type="InterPro" id="IPR039425">
    <property type="entry name" value="RNA_pol_sigma-70-like"/>
</dbReference>
<sequence length="199" mass="23140">MESPFGNNTLLAQQLKLGNSKAYDFLMDSLYKKLCAYAYTLTKNHDNAEDIVQNVFVEIWVNRKNINPSFSITSYFYKSVYNGFIDQYRKNQPVIYLEKKYLKAVNLVVQNEQDNLEELMALVNLEIEKLPSKCKQIFLLSKKEGLSHTEISEYLNISLKTVEGHITRAFKILGKKLGRKILPIIFLLFDCKKHVNKMT</sequence>
<proteinExistence type="inferred from homology"/>
<dbReference type="Pfam" id="PF04542">
    <property type="entry name" value="Sigma70_r2"/>
    <property type="match status" value="1"/>
</dbReference>
<evidence type="ECO:0000259" key="7">
    <source>
        <dbReference type="Pfam" id="PF08281"/>
    </source>
</evidence>
<keyword evidence="2" id="KW-0805">Transcription regulation</keyword>
<name>A0A495DTL3_9FLAO</name>
<dbReference type="GO" id="GO:0003677">
    <property type="term" value="F:DNA binding"/>
    <property type="evidence" value="ECO:0007669"/>
    <property type="project" value="InterPro"/>
</dbReference>
<organism evidence="8 9">
    <name type="scientific">Maribacter vaceletii</name>
    <dbReference type="NCBI Taxonomy" id="1206816"/>
    <lineage>
        <taxon>Bacteria</taxon>
        <taxon>Pseudomonadati</taxon>
        <taxon>Bacteroidota</taxon>
        <taxon>Flavobacteriia</taxon>
        <taxon>Flavobacteriales</taxon>
        <taxon>Flavobacteriaceae</taxon>
        <taxon>Maribacter</taxon>
    </lineage>
</organism>
<dbReference type="Gene3D" id="1.10.10.10">
    <property type="entry name" value="Winged helix-like DNA-binding domain superfamily/Winged helix DNA-binding domain"/>
    <property type="match status" value="1"/>
</dbReference>
<dbReference type="InterPro" id="IPR013249">
    <property type="entry name" value="RNA_pol_sigma70_r4_t2"/>
</dbReference>